<keyword evidence="4" id="KW-0479">Metal-binding</keyword>
<evidence type="ECO:0000313" key="11">
    <source>
        <dbReference type="Proteomes" id="UP000824782"/>
    </source>
</evidence>
<dbReference type="PANTHER" id="PTHR11590:SF76">
    <property type="entry name" value="PROTEIN-GLUTAMINE GAMMA-GLUTAMYLTRANSFERASE E ISOFORM X1"/>
    <property type="match status" value="1"/>
</dbReference>
<dbReference type="InterPro" id="IPR036238">
    <property type="entry name" value="Transglutaminase_C_sf"/>
</dbReference>
<keyword evidence="5" id="KW-0106">Calcium</keyword>
<evidence type="ECO:0000256" key="2">
    <source>
        <dbReference type="ARBA" id="ARBA00005968"/>
    </source>
</evidence>
<accession>A0AAV7AZE1</accession>
<dbReference type="Gene3D" id="3.90.260.10">
    <property type="entry name" value="Transglutaminase-like"/>
    <property type="match status" value="1"/>
</dbReference>
<evidence type="ECO:0000256" key="1">
    <source>
        <dbReference type="ARBA" id="ARBA00001913"/>
    </source>
</evidence>
<protein>
    <recommendedName>
        <fullName evidence="7">protein-glutamine gamma-glutamyltransferase</fullName>
        <ecNumber evidence="7">2.3.2.13</ecNumber>
    </recommendedName>
</protein>
<dbReference type="InterPro" id="IPR002931">
    <property type="entry name" value="Transglutaminase-like"/>
</dbReference>
<dbReference type="FunFam" id="3.90.260.10:FF:000001">
    <property type="entry name" value="Protein-glutamine gamma-glutamyltransferase 2"/>
    <property type="match status" value="1"/>
</dbReference>
<dbReference type="PANTHER" id="PTHR11590">
    <property type="entry name" value="PROTEIN-GLUTAMINE GAMMA-GLUTAMYLTRANSFERASE"/>
    <property type="match status" value="1"/>
</dbReference>
<comment type="cofactor">
    <cofactor evidence="1">
        <name>Ca(2+)</name>
        <dbReference type="ChEBI" id="CHEBI:29108"/>
    </cofactor>
</comment>
<dbReference type="GO" id="GO:0003810">
    <property type="term" value="F:protein-glutamine gamma-glutamyltransferase activity"/>
    <property type="evidence" value="ECO:0007669"/>
    <property type="project" value="UniProtKB-EC"/>
</dbReference>
<dbReference type="FunFam" id="2.60.40.10:FF:000090">
    <property type="entry name" value="Protein-glutamine gamma-glutamyltransferase 2"/>
    <property type="match status" value="1"/>
</dbReference>
<dbReference type="SMART" id="SM00460">
    <property type="entry name" value="TGc"/>
    <property type="match status" value="1"/>
</dbReference>
<dbReference type="PIRSF" id="PIRSF000459">
    <property type="entry name" value="TGM_EBP42"/>
    <property type="match status" value="1"/>
</dbReference>
<dbReference type="EMBL" id="WNYA01000006">
    <property type="protein sequence ID" value="KAG8565469.1"/>
    <property type="molecule type" value="Genomic_DNA"/>
</dbReference>
<evidence type="ECO:0000256" key="8">
    <source>
        <dbReference type="PIRSR" id="PIRSR000459-1"/>
    </source>
</evidence>
<dbReference type="InterPro" id="IPR023608">
    <property type="entry name" value="Transglutaminase_animal"/>
</dbReference>
<keyword evidence="6" id="KW-0012">Acyltransferase</keyword>
<dbReference type="Pfam" id="PF00927">
    <property type="entry name" value="Transglut_C"/>
    <property type="match status" value="2"/>
</dbReference>
<dbReference type="GO" id="GO:0046872">
    <property type="term" value="F:metal ion binding"/>
    <property type="evidence" value="ECO:0007669"/>
    <property type="project" value="UniProtKB-KW"/>
</dbReference>
<evidence type="ECO:0000256" key="7">
    <source>
        <dbReference type="ARBA" id="ARBA00024222"/>
    </source>
</evidence>
<dbReference type="Gene3D" id="2.60.40.10">
    <property type="entry name" value="Immunoglobulins"/>
    <property type="match status" value="4"/>
</dbReference>
<feature type="active site" evidence="8">
    <location>
        <position position="288"/>
    </location>
</feature>
<evidence type="ECO:0000256" key="5">
    <source>
        <dbReference type="ARBA" id="ARBA00022837"/>
    </source>
</evidence>
<comment type="caution">
    <text evidence="10">The sequence shown here is derived from an EMBL/GenBank/DDBJ whole genome shotgun (WGS) entry which is preliminary data.</text>
</comment>
<name>A0AAV7AZE1_ENGPU</name>
<keyword evidence="11" id="KW-1185">Reference proteome</keyword>
<evidence type="ECO:0000313" key="10">
    <source>
        <dbReference type="EMBL" id="KAG8565469.1"/>
    </source>
</evidence>
<dbReference type="InterPro" id="IPR036985">
    <property type="entry name" value="Transglutaminase-like_sf"/>
</dbReference>
<comment type="similarity">
    <text evidence="2">Belongs to the transglutaminase superfamily. Transglutaminase family.</text>
</comment>
<sequence>MSTVIYPTIPAHIQHTDNMTGLQLANYDFHVNENKAAHNCSSYIGNDLVVRRGQEFRVSLTFSAPVNDGDRLEFIASLNTSSGGTLAGSSLLEYTFSDSSGHGWTAQRSGNGSSTINVTLNTSTDAVIGRYMLNVRTNGGTRRVGEFMLIFNPWFPGDSTYLGDEAERQEYVLQEFGIICVGGSGNFEKFPWNYGQCQQNILYISFVLLDSTLSFKRNPQEDVRQRNDPTHICRVLSAIVNSKDDNGVVQGNWSEDYSGGTNPSSWNGSTLILQQWNDRRQPVKYGQCWVFAGVLCTVCRALGIPCRVITNYNSAHDTNGNLTIEEYYSSYGEPLDESDDSIWNFHCWNESWFNRSDLGSHYNGWQIIDSTPQEMSDGTFQLGPTSQRAVKDGEVDKKYDTGFVYSEVNADVVKVVVQPNGRKTVGETDKTKVGYLICTKTVGKDDYSDITSEYKYGEGSSEQNEVHNRALRLTGRSSGFVAFSAEGQPSTAPKRESEVSGVISVSGSPRVGDDIDAILTLKNLTSKSRNVTVNICAAAIKYNKAVRRKIFNQSVNVHLSPNEGNGRAMPACLSCIPSKRKKKFEKEIPIKIAYSQYENLLTTDNIINVTTVCQVEDWGDLFVEKNIVLKKPPLITKVLGPTVLGKPVTVEVQFTNPLSTPVKNCVVTAEGSGLIKSQVMKSFDVVEPDQTMKVTLDINPFVLGEKKLLVNFKCDKFIDVKSFLSMDVTNSS</sequence>
<organism evidence="10 11">
    <name type="scientific">Engystomops pustulosus</name>
    <name type="common">Tungara frog</name>
    <name type="synonym">Physalaemus pustulosus</name>
    <dbReference type="NCBI Taxonomy" id="76066"/>
    <lineage>
        <taxon>Eukaryota</taxon>
        <taxon>Metazoa</taxon>
        <taxon>Chordata</taxon>
        <taxon>Craniata</taxon>
        <taxon>Vertebrata</taxon>
        <taxon>Euteleostomi</taxon>
        <taxon>Amphibia</taxon>
        <taxon>Batrachia</taxon>
        <taxon>Anura</taxon>
        <taxon>Neobatrachia</taxon>
        <taxon>Hyloidea</taxon>
        <taxon>Leptodactylidae</taxon>
        <taxon>Leiuperinae</taxon>
        <taxon>Engystomops</taxon>
    </lineage>
</organism>
<gene>
    <name evidence="10" type="ORF">GDO81_012865</name>
</gene>
<dbReference type="InterPro" id="IPR008958">
    <property type="entry name" value="Transglutaminase_C"/>
</dbReference>
<dbReference type="SUPFAM" id="SSF49309">
    <property type="entry name" value="Transglutaminase, two C-terminal domains"/>
    <property type="match status" value="2"/>
</dbReference>
<keyword evidence="3" id="KW-0808">Transferase</keyword>
<feature type="active site" evidence="8">
    <location>
        <position position="369"/>
    </location>
</feature>
<proteinExistence type="inferred from homology"/>
<reference evidence="10" key="1">
    <citation type="thesis" date="2020" institute="ProQuest LLC" country="789 East Eisenhower Parkway, Ann Arbor, MI, USA">
        <title>Comparative Genomics and Chromosome Evolution.</title>
        <authorList>
            <person name="Mudd A.B."/>
        </authorList>
    </citation>
    <scope>NUCLEOTIDE SEQUENCE</scope>
    <source>
        <strain evidence="10">237g6f4</strain>
        <tissue evidence="10">Blood</tissue>
    </source>
</reference>
<dbReference type="InterPro" id="IPR014756">
    <property type="entry name" value="Ig_E-set"/>
</dbReference>
<evidence type="ECO:0000256" key="6">
    <source>
        <dbReference type="ARBA" id="ARBA00023315"/>
    </source>
</evidence>
<feature type="active site" evidence="8">
    <location>
        <position position="346"/>
    </location>
</feature>
<dbReference type="AlphaFoldDB" id="A0AAV7AZE1"/>
<dbReference type="InterPro" id="IPR013808">
    <property type="entry name" value="Transglutaminase_AS"/>
</dbReference>
<evidence type="ECO:0000259" key="9">
    <source>
        <dbReference type="SMART" id="SM00460"/>
    </source>
</evidence>
<dbReference type="SUPFAM" id="SSF81296">
    <property type="entry name" value="E set domains"/>
    <property type="match status" value="1"/>
</dbReference>
<dbReference type="InterPro" id="IPR013783">
    <property type="entry name" value="Ig-like_fold"/>
</dbReference>
<dbReference type="SUPFAM" id="SSF54001">
    <property type="entry name" value="Cysteine proteinases"/>
    <property type="match status" value="1"/>
</dbReference>
<evidence type="ECO:0000256" key="4">
    <source>
        <dbReference type="ARBA" id="ARBA00022723"/>
    </source>
</evidence>
<dbReference type="InterPro" id="IPR050779">
    <property type="entry name" value="Transglutaminase"/>
</dbReference>
<dbReference type="Pfam" id="PF01841">
    <property type="entry name" value="Transglut_core"/>
    <property type="match status" value="1"/>
</dbReference>
<dbReference type="Pfam" id="PF00868">
    <property type="entry name" value="Transglut_N"/>
    <property type="match status" value="1"/>
</dbReference>
<dbReference type="PROSITE" id="PS00547">
    <property type="entry name" value="TRANSGLUTAMINASES"/>
    <property type="match status" value="1"/>
</dbReference>
<dbReference type="Proteomes" id="UP000824782">
    <property type="component" value="Unassembled WGS sequence"/>
</dbReference>
<dbReference type="InterPro" id="IPR001102">
    <property type="entry name" value="Transglutaminase_N"/>
</dbReference>
<feature type="domain" description="Transglutaminase-like" evidence="9">
    <location>
        <begin position="280"/>
        <end position="372"/>
    </location>
</feature>
<evidence type="ECO:0000256" key="3">
    <source>
        <dbReference type="ARBA" id="ARBA00022679"/>
    </source>
</evidence>
<dbReference type="EC" id="2.3.2.13" evidence="7"/>
<dbReference type="InterPro" id="IPR038765">
    <property type="entry name" value="Papain-like_cys_pep_sf"/>
</dbReference>